<comment type="caution">
    <text evidence="1">The sequence shown here is derived from an EMBL/GenBank/DDBJ whole genome shotgun (WGS) entry which is preliminary data.</text>
</comment>
<gene>
    <name evidence="1" type="ORF">GGE06_007045</name>
</gene>
<protein>
    <submittedName>
        <fullName evidence="1">Uncharacterized protein</fullName>
    </submittedName>
</protein>
<dbReference type="Proteomes" id="UP000582643">
    <property type="component" value="Unassembled WGS sequence"/>
</dbReference>
<name>A0A7W7U765_9ACTN</name>
<accession>A0A7W7U765</accession>
<organism evidence="1 2">
    <name type="scientific">Streptomyces nymphaeiformis</name>
    <dbReference type="NCBI Taxonomy" id="2663842"/>
    <lineage>
        <taxon>Bacteria</taxon>
        <taxon>Bacillati</taxon>
        <taxon>Actinomycetota</taxon>
        <taxon>Actinomycetes</taxon>
        <taxon>Kitasatosporales</taxon>
        <taxon>Streptomycetaceae</taxon>
        <taxon>Streptomyces</taxon>
    </lineage>
</organism>
<proteinExistence type="predicted"/>
<evidence type="ECO:0000313" key="2">
    <source>
        <dbReference type="Proteomes" id="UP000582643"/>
    </source>
</evidence>
<keyword evidence="2" id="KW-1185">Reference proteome</keyword>
<reference evidence="1 2" key="1">
    <citation type="submission" date="2020-08" db="EMBL/GenBank/DDBJ databases">
        <title>Genomic Encyclopedia of Type Strains, Phase III (KMG-III): the genomes of soil and plant-associated and newly described type strains.</title>
        <authorList>
            <person name="Whitman W."/>
        </authorList>
    </citation>
    <scope>NUCLEOTIDE SEQUENCE [LARGE SCALE GENOMIC DNA]</scope>
    <source>
        <strain evidence="1 2">SFB5A</strain>
    </source>
</reference>
<evidence type="ECO:0000313" key="1">
    <source>
        <dbReference type="EMBL" id="MBB4986083.1"/>
    </source>
</evidence>
<dbReference type="AlphaFoldDB" id="A0A7W7U765"/>
<sequence>MARTFGKSVHDRDQNAEYNIRAEGRRIVAEGRPDT</sequence>
<dbReference type="EMBL" id="JACHJY010000011">
    <property type="protein sequence ID" value="MBB4986083.1"/>
    <property type="molecule type" value="Genomic_DNA"/>
</dbReference>